<dbReference type="SUPFAM" id="SSF47986">
    <property type="entry name" value="DEATH domain"/>
    <property type="match status" value="1"/>
</dbReference>
<dbReference type="InterPro" id="IPR011029">
    <property type="entry name" value="DEATH-like_dom_sf"/>
</dbReference>
<dbReference type="EMBL" id="CAJHNJ030000007">
    <property type="protein sequence ID" value="CAG9101979.1"/>
    <property type="molecule type" value="Genomic_DNA"/>
</dbReference>
<dbReference type="Proteomes" id="UP000653454">
    <property type="component" value="Unassembled WGS sequence"/>
</dbReference>
<comment type="caution">
    <text evidence="3">The sequence shown here is derived from an EMBL/GenBank/DDBJ whole genome shotgun (WGS) entry which is preliminary data.</text>
</comment>
<dbReference type="InterPro" id="IPR000488">
    <property type="entry name" value="Death_dom"/>
</dbReference>
<evidence type="ECO:0000259" key="2">
    <source>
        <dbReference type="PROSITE" id="PS50017"/>
    </source>
</evidence>
<dbReference type="GO" id="GO:0007165">
    <property type="term" value="P:signal transduction"/>
    <property type="evidence" value="ECO:0007669"/>
    <property type="project" value="InterPro"/>
</dbReference>
<keyword evidence="4" id="KW-1185">Reference proteome</keyword>
<dbReference type="Gene3D" id="1.10.533.10">
    <property type="entry name" value="Death Domain, Fas"/>
    <property type="match status" value="1"/>
</dbReference>
<dbReference type="SMART" id="SM00005">
    <property type="entry name" value="DEATH"/>
    <property type="match status" value="1"/>
</dbReference>
<accession>A0A8S4DNC4</accession>
<dbReference type="CDD" id="cd01670">
    <property type="entry name" value="Death"/>
    <property type="match status" value="1"/>
</dbReference>
<evidence type="ECO:0000313" key="4">
    <source>
        <dbReference type="Proteomes" id="UP000653454"/>
    </source>
</evidence>
<gene>
    <name evidence="3" type="ORF">PLXY2_LOCUS2717</name>
</gene>
<dbReference type="Pfam" id="PF00531">
    <property type="entry name" value="Death"/>
    <property type="match status" value="1"/>
</dbReference>
<proteinExistence type="predicted"/>
<evidence type="ECO:0000256" key="1">
    <source>
        <dbReference type="SAM" id="MobiDB-lite"/>
    </source>
</evidence>
<feature type="region of interest" description="Disordered" evidence="1">
    <location>
        <begin position="205"/>
        <end position="228"/>
    </location>
</feature>
<organism evidence="3 4">
    <name type="scientific">Plutella xylostella</name>
    <name type="common">Diamondback moth</name>
    <name type="synonym">Plutella maculipennis</name>
    <dbReference type="NCBI Taxonomy" id="51655"/>
    <lineage>
        <taxon>Eukaryota</taxon>
        <taxon>Metazoa</taxon>
        <taxon>Ecdysozoa</taxon>
        <taxon>Arthropoda</taxon>
        <taxon>Hexapoda</taxon>
        <taxon>Insecta</taxon>
        <taxon>Pterygota</taxon>
        <taxon>Neoptera</taxon>
        <taxon>Endopterygota</taxon>
        <taxon>Lepidoptera</taxon>
        <taxon>Glossata</taxon>
        <taxon>Ditrysia</taxon>
        <taxon>Yponomeutoidea</taxon>
        <taxon>Plutellidae</taxon>
        <taxon>Plutella</taxon>
    </lineage>
</organism>
<name>A0A8S4DNC4_PLUXY</name>
<dbReference type="PROSITE" id="PS50017">
    <property type="entry name" value="DEATH_DOMAIN"/>
    <property type="match status" value="1"/>
</dbReference>
<reference evidence="3" key="1">
    <citation type="submission" date="2020-11" db="EMBL/GenBank/DDBJ databases">
        <authorList>
            <person name="Whiteford S."/>
        </authorList>
    </citation>
    <scope>NUCLEOTIDE SEQUENCE</scope>
</reference>
<sequence>MIILKIFLTLHSFIRNSTEVIHDHDNADTISIDTLALYEDIEEERNKEISELTRLSKKTCFLHTKLLYYRNAESELGAACHNAWRTIVKSVQGSQDCWRELGHYLGISQDDLNYIKHSIKNDPTDIVLKLFMQDEDATLDKILDVLVKMKRFDILKKIEDPVTEMVAYFNKDEGKSDTGYHSNNSASERKIITLKSLVNDLPPALNKSINTEKKPNQPQQLPPKVSETKNIERLKNDKPILFLTFTEDGIETAMNIQDKVNDWFDMEVQVITLEDRRDDVIQNPEKFIREYFEKADYIVPLITTGYMDEINGYGPGAPSTSDNLDCKYVNFIYNLISNQYMHITGCLNKKVRSVLPENADVKVLQNISLYPALIPWTHEMSFDEQFRIFLKDYST</sequence>
<protein>
    <submittedName>
        <fullName evidence="3">(diamondback moth) hypothetical protein</fullName>
    </submittedName>
</protein>
<evidence type="ECO:0000313" key="3">
    <source>
        <dbReference type="EMBL" id="CAG9101979.1"/>
    </source>
</evidence>
<dbReference type="AlphaFoldDB" id="A0A8S4DNC4"/>
<feature type="domain" description="Death" evidence="2">
    <location>
        <begin position="98"/>
        <end position="162"/>
    </location>
</feature>